<dbReference type="EMBL" id="CAJMWY010001864">
    <property type="protein sequence ID" value="CAE6477125.1"/>
    <property type="molecule type" value="Genomic_DNA"/>
</dbReference>
<protein>
    <recommendedName>
        <fullName evidence="2">BTB domain-containing protein</fullName>
    </recommendedName>
</protein>
<dbReference type="Pfam" id="PF00651">
    <property type="entry name" value="BTB"/>
    <property type="match status" value="1"/>
</dbReference>
<proteinExistence type="predicted"/>
<comment type="caution">
    <text evidence="3">The sequence shown here is derived from an EMBL/GenBank/DDBJ whole genome shotgun (WGS) entry which is preliminary data.</text>
</comment>
<evidence type="ECO:0000313" key="3">
    <source>
        <dbReference type="EMBL" id="CAE6477125.1"/>
    </source>
</evidence>
<dbReference type="Gene3D" id="3.30.710.10">
    <property type="entry name" value="Potassium Channel Kv1.1, Chain A"/>
    <property type="match status" value="1"/>
</dbReference>
<dbReference type="CDD" id="cd18186">
    <property type="entry name" value="BTB_POZ_ZBTB_KLHL-like"/>
    <property type="match status" value="1"/>
</dbReference>
<name>A0A8H3H2F2_9AGAM</name>
<evidence type="ECO:0000259" key="2">
    <source>
        <dbReference type="PROSITE" id="PS50097"/>
    </source>
</evidence>
<dbReference type="Proteomes" id="UP000663861">
    <property type="component" value="Unassembled WGS sequence"/>
</dbReference>
<accession>A0A8H3H2F2</accession>
<reference evidence="3" key="1">
    <citation type="submission" date="2021-01" db="EMBL/GenBank/DDBJ databases">
        <authorList>
            <person name="Kaushik A."/>
        </authorList>
    </citation>
    <scope>NUCLEOTIDE SEQUENCE</scope>
    <source>
        <strain evidence="3">AG4-RS23</strain>
    </source>
</reference>
<feature type="compositionally biased region" description="Polar residues" evidence="1">
    <location>
        <begin position="1"/>
        <end position="19"/>
    </location>
</feature>
<feature type="domain" description="BTB" evidence="2">
    <location>
        <begin position="62"/>
        <end position="130"/>
    </location>
</feature>
<dbReference type="SUPFAM" id="SSF54695">
    <property type="entry name" value="POZ domain"/>
    <property type="match status" value="1"/>
</dbReference>
<dbReference type="InterPro" id="IPR000210">
    <property type="entry name" value="BTB/POZ_dom"/>
</dbReference>
<sequence>MPPKRSSNANGSSKRTGATGSRKRVKKEEVDDTSNDTVPNPGNAQKNRTPATRDTVYYFEDGSVTLRLRDIVFRVHTSLLKAHSEELCNKFNLCPDPDASLASEGTCDEDAIVIPDVQPSQFRNLMKIIYCLPSNSIALTRTAPNDTIAISSSFDSYLDIAILSRKFGMDDLEQWAKQHLLDFVHNSRKDLAKGFAAYRHDTSSLRQDDLQIFSKKDGISPAPAYYIFRFVEAIWYAKETSDEPLLHGTLGTIQHCLSSVKDVKFIISFLRIQDLREVAPSLFGFLFLLLLRLGNSVWTGEELTQEDRMAAFSAQSFLTPLPQSIKESIPTPIFKRPCASDFMEVLNAPEDEKCRGEISSYWGKVFPASYCRDINSEQFSVSIDALIALVLRRIDLGAQLRPMKCQSCRLKLLAQLDRDIQEVYTRLATYYKANLQPD</sequence>
<gene>
    <name evidence="3" type="ORF">RDB_LOCUS92249</name>
</gene>
<dbReference type="AlphaFoldDB" id="A0A8H3H2F2"/>
<feature type="compositionally biased region" description="Polar residues" evidence="1">
    <location>
        <begin position="35"/>
        <end position="49"/>
    </location>
</feature>
<evidence type="ECO:0000256" key="1">
    <source>
        <dbReference type="SAM" id="MobiDB-lite"/>
    </source>
</evidence>
<dbReference type="InterPro" id="IPR011333">
    <property type="entry name" value="SKP1/BTB/POZ_sf"/>
</dbReference>
<evidence type="ECO:0000313" key="4">
    <source>
        <dbReference type="Proteomes" id="UP000663861"/>
    </source>
</evidence>
<feature type="region of interest" description="Disordered" evidence="1">
    <location>
        <begin position="1"/>
        <end position="49"/>
    </location>
</feature>
<dbReference type="PROSITE" id="PS50097">
    <property type="entry name" value="BTB"/>
    <property type="match status" value="1"/>
</dbReference>
<organism evidence="3 4">
    <name type="scientific">Rhizoctonia solani</name>
    <dbReference type="NCBI Taxonomy" id="456999"/>
    <lineage>
        <taxon>Eukaryota</taxon>
        <taxon>Fungi</taxon>
        <taxon>Dikarya</taxon>
        <taxon>Basidiomycota</taxon>
        <taxon>Agaricomycotina</taxon>
        <taxon>Agaricomycetes</taxon>
        <taxon>Cantharellales</taxon>
        <taxon>Ceratobasidiaceae</taxon>
        <taxon>Rhizoctonia</taxon>
    </lineage>
</organism>